<comment type="caution">
    <text evidence="1">The sequence shown here is derived from an EMBL/GenBank/DDBJ whole genome shotgun (WGS) entry which is preliminary data.</text>
</comment>
<evidence type="ECO:0000313" key="1">
    <source>
        <dbReference type="EMBL" id="KAH9375043.1"/>
    </source>
</evidence>
<evidence type="ECO:0008006" key="3">
    <source>
        <dbReference type="Google" id="ProtNLM"/>
    </source>
</evidence>
<dbReference type="VEuPathDB" id="VectorBase:HLOH_045630"/>
<protein>
    <recommendedName>
        <fullName evidence="3">Reverse transcriptase domain-containing protein</fullName>
    </recommendedName>
</protein>
<organism evidence="1 2">
    <name type="scientific">Haemaphysalis longicornis</name>
    <name type="common">Bush tick</name>
    <dbReference type="NCBI Taxonomy" id="44386"/>
    <lineage>
        <taxon>Eukaryota</taxon>
        <taxon>Metazoa</taxon>
        <taxon>Ecdysozoa</taxon>
        <taxon>Arthropoda</taxon>
        <taxon>Chelicerata</taxon>
        <taxon>Arachnida</taxon>
        <taxon>Acari</taxon>
        <taxon>Parasitiformes</taxon>
        <taxon>Ixodida</taxon>
        <taxon>Ixodoidea</taxon>
        <taxon>Ixodidae</taxon>
        <taxon>Haemaphysalinae</taxon>
        <taxon>Haemaphysalis</taxon>
    </lineage>
</organism>
<dbReference type="AlphaFoldDB" id="A0A9J6GIF3"/>
<evidence type="ECO:0000313" key="2">
    <source>
        <dbReference type="Proteomes" id="UP000821853"/>
    </source>
</evidence>
<accession>A0A9J6GIF3</accession>
<name>A0A9J6GIF3_HAELO</name>
<dbReference type="OrthoDB" id="6511992at2759"/>
<proteinExistence type="predicted"/>
<dbReference type="Proteomes" id="UP000821853">
    <property type="component" value="Chromosome 5"/>
</dbReference>
<sequence>MKAFDNVDHDAVLSELADTNCVSIMYRYLRDFLQSRTLTMQIGDHKLDAPPHPQGGIPEGAVLSPTYLTSPFSVSISLYNLSPNITIWIKRGRLGFIEDTLQAGLRAVEQAAHLIGLACPTEKTSLLLVHSRHWNPPRVVLHHNDNTIHPQKNFESS</sequence>
<gene>
    <name evidence="1" type="ORF">HPB48_012997</name>
</gene>
<keyword evidence="2" id="KW-1185">Reference proteome</keyword>
<dbReference type="EMBL" id="JABSTR010000007">
    <property type="protein sequence ID" value="KAH9375043.1"/>
    <property type="molecule type" value="Genomic_DNA"/>
</dbReference>
<reference evidence="1 2" key="1">
    <citation type="journal article" date="2020" name="Cell">
        <title>Large-Scale Comparative Analyses of Tick Genomes Elucidate Their Genetic Diversity and Vector Capacities.</title>
        <authorList>
            <consortium name="Tick Genome and Microbiome Consortium (TIGMIC)"/>
            <person name="Jia N."/>
            <person name="Wang J."/>
            <person name="Shi W."/>
            <person name="Du L."/>
            <person name="Sun Y."/>
            <person name="Zhan W."/>
            <person name="Jiang J.F."/>
            <person name="Wang Q."/>
            <person name="Zhang B."/>
            <person name="Ji P."/>
            <person name="Bell-Sakyi L."/>
            <person name="Cui X.M."/>
            <person name="Yuan T.T."/>
            <person name="Jiang B.G."/>
            <person name="Yang W.F."/>
            <person name="Lam T.T."/>
            <person name="Chang Q.C."/>
            <person name="Ding S.J."/>
            <person name="Wang X.J."/>
            <person name="Zhu J.G."/>
            <person name="Ruan X.D."/>
            <person name="Zhao L."/>
            <person name="Wei J.T."/>
            <person name="Ye R.Z."/>
            <person name="Que T.C."/>
            <person name="Du C.H."/>
            <person name="Zhou Y.H."/>
            <person name="Cheng J.X."/>
            <person name="Dai P.F."/>
            <person name="Guo W.B."/>
            <person name="Han X.H."/>
            <person name="Huang E.J."/>
            <person name="Li L.F."/>
            <person name="Wei W."/>
            <person name="Gao Y.C."/>
            <person name="Liu J.Z."/>
            <person name="Shao H.Z."/>
            <person name="Wang X."/>
            <person name="Wang C.C."/>
            <person name="Yang T.C."/>
            <person name="Huo Q.B."/>
            <person name="Li W."/>
            <person name="Chen H.Y."/>
            <person name="Chen S.E."/>
            <person name="Zhou L.G."/>
            <person name="Ni X.B."/>
            <person name="Tian J.H."/>
            <person name="Sheng Y."/>
            <person name="Liu T."/>
            <person name="Pan Y.S."/>
            <person name="Xia L.Y."/>
            <person name="Li J."/>
            <person name="Zhao F."/>
            <person name="Cao W.C."/>
        </authorList>
    </citation>
    <scope>NUCLEOTIDE SEQUENCE [LARGE SCALE GENOMIC DNA]</scope>
    <source>
        <strain evidence="1">HaeL-2018</strain>
    </source>
</reference>